<dbReference type="EMBL" id="AWXE01000001">
    <property type="protein sequence ID" value="ERL47291.1"/>
    <property type="molecule type" value="Genomic_DNA"/>
</dbReference>
<dbReference type="InterPro" id="IPR010827">
    <property type="entry name" value="BamA/TamA_POTRA"/>
</dbReference>
<dbReference type="GO" id="GO:0043165">
    <property type="term" value="P:Gram-negative-bacterium-type cell outer membrane assembly"/>
    <property type="evidence" value="ECO:0007669"/>
    <property type="project" value="UniProtKB-UniRule"/>
</dbReference>
<dbReference type="GO" id="GO:0051205">
    <property type="term" value="P:protein insertion into membrane"/>
    <property type="evidence" value="ECO:0007669"/>
    <property type="project" value="UniProtKB-UniRule"/>
</dbReference>
<feature type="signal peptide" evidence="8">
    <location>
        <begin position="1"/>
        <end position="19"/>
    </location>
</feature>
<protein>
    <recommendedName>
        <fullName evidence="8 9">Outer membrane protein assembly factor BamA</fullName>
    </recommendedName>
</protein>
<dbReference type="PROSITE" id="PS51779">
    <property type="entry name" value="POTRA"/>
    <property type="match status" value="4"/>
</dbReference>
<gene>
    <name evidence="11" type="primary">queF</name>
    <name evidence="8" type="synonym">bamA</name>
    <name evidence="11" type="ORF">RS24_00224</name>
</gene>
<evidence type="ECO:0000256" key="8">
    <source>
        <dbReference type="HAMAP-Rule" id="MF_01430"/>
    </source>
</evidence>
<evidence type="ECO:0000256" key="5">
    <source>
        <dbReference type="ARBA" id="ARBA00022737"/>
    </source>
</evidence>
<feature type="chain" id="PRO_5009021669" description="Outer membrane protein assembly factor BamA" evidence="8">
    <location>
        <begin position="20"/>
        <end position="768"/>
    </location>
</feature>
<dbReference type="InterPro" id="IPR000184">
    <property type="entry name" value="Bac_surfAg_D15"/>
</dbReference>
<keyword evidence="2 8" id="KW-1134">Transmembrane beta strand</keyword>
<accession>U2XWR9</accession>
<evidence type="ECO:0000259" key="10">
    <source>
        <dbReference type="PROSITE" id="PS51779"/>
    </source>
</evidence>
<dbReference type="RefSeq" id="WP_021776309.1">
    <property type="nucleotide sequence ID" value="NZ_AWXE01000001.1"/>
</dbReference>
<reference evidence="11 12" key="1">
    <citation type="journal article" date="2014" name="FEMS Microbiol. Ecol.">
        <title>Genomic differentiation among two strains of the PS1 clade isolated from geographically separated marine habitats.</title>
        <authorList>
            <person name="Jimenez-Infante F."/>
            <person name="Ngugi D.K."/>
            <person name="Alam I."/>
            <person name="Rashid M."/>
            <person name="Baalawi W."/>
            <person name="Kamau A.A."/>
            <person name="Bajic V.B."/>
            <person name="Stingl U."/>
        </authorList>
    </citation>
    <scope>NUCLEOTIDE SEQUENCE [LARGE SCALE GENOMIC DNA]</scope>
    <source>
        <strain evidence="11 12">RS24</strain>
    </source>
</reference>
<dbReference type="STRING" id="1397666.RS24_00224"/>
<dbReference type="GO" id="GO:0016798">
    <property type="term" value="F:hydrolase activity, acting on glycosyl bonds"/>
    <property type="evidence" value="ECO:0007669"/>
    <property type="project" value="UniProtKB-KW"/>
</dbReference>
<dbReference type="eggNOG" id="COG4775">
    <property type="taxonomic scope" value="Bacteria"/>
</dbReference>
<keyword evidence="4 8" id="KW-0732">Signal</keyword>
<dbReference type="PIRSF" id="PIRSF006076">
    <property type="entry name" value="OM_assembly_OMP85"/>
    <property type="match status" value="1"/>
</dbReference>
<evidence type="ECO:0000256" key="9">
    <source>
        <dbReference type="NCBIfam" id="TIGR03303"/>
    </source>
</evidence>
<dbReference type="PATRIC" id="fig|1397666.3.peg.201"/>
<evidence type="ECO:0000256" key="2">
    <source>
        <dbReference type="ARBA" id="ARBA00022452"/>
    </source>
</evidence>
<comment type="similarity">
    <text evidence="8">Belongs to the BamA family.</text>
</comment>
<dbReference type="Gene3D" id="3.10.20.310">
    <property type="entry name" value="membrane protein fhac"/>
    <property type="match status" value="5"/>
</dbReference>
<dbReference type="AlphaFoldDB" id="U2XWR9"/>
<dbReference type="GO" id="GO:0009279">
    <property type="term" value="C:cell outer membrane"/>
    <property type="evidence" value="ECO:0007669"/>
    <property type="project" value="UniProtKB-SubCell"/>
</dbReference>
<keyword evidence="12" id="KW-1185">Reference proteome</keyword>
<evidence type="ECO:0000313" key="11">
    <source>
        <dbReference type="EMBL" id="ERL47291.1"/>
    </source>
</evidence>
<feature type="domain" description="POTRA" evidence="10">
    <location>
        <begin position="39"/>
        <end position="106"/>
    </location>
</feature>
<evidence type="ECO:0000256" key="1">
    <source>
        <dbReference type="ARBA" id="ARBA00004370"/>
    </source>
</evidence>
<keyword evidence="6 8" id="KW-0472">Membrane</keyword>
<dbReference type="Pfam" id="PF07244">
    <property type="entry name" value="POTRA"/>
    <property type="match status" value="4"/>
</dbReference>
<dbReference type="PANTHER" id="PTHR12815">
    <property type="entry name" value="SORTING AND ASSEMBLY MACHINERY SAMM50 PROTEIN FAMILY MEMBER"/>
    <property type="match status" value="1"/>
</dbReference>
<comment type="subcellular location">
    <subcellularLocation>
        <location evidence="8">Cell outer membrane</location>
    </subcellularLocation>
    <subcellularLocation>
        <location evidence="1">Membrane</location>
    </subcellularLocation>
</comment>
<evidence type="ECO:0000256" key="6">
    <source>
        <dbReference type="ARBA" id="ARBA00023136"/>
    </source>
</evidence>
<keyword evidence="7 8" id="KW-0998">Cell outer membrane</keyword>
<dbReference type="Pfam" id="PF01103">
    <property type="entry name" value="Omp85"/>
    <property type="match status" value="1"/>
</dbReference>
<proteinExistence type="inferred from homology"/>
<keyword evidence="5 8" id="KW-0677">Repeat</keyword>
<name>U2XWR9_9PROT</name>
<comment type="function">
    <text evidence="8">Part of the outer membrane protein assembly complex, which is involved in assembly and insertion of beta-barrel proteins into the outer membrane.</text>
</comment>
<organism evidence="11 12">
    <name type="scientific">Candidatus Micropelagius thuwalensis</name>
    <dbReference type="NCBI Taxonomy" id="1397666"/>
    <lineage>
        <taxon>Bacteria</taxon>
        <taxon>Pseudomonadati</taxon>
        <taxon>Pseudomonadota</taxon>
        <taxon>Alphaproteobacteria</taxon>
        <taxon>PS1 clade</taxon>
        <taxon>Candidatus Micropelagius</taxon>
    </lineage>
</organism>
<keyword evidence="11" id="KW-0326">Glycosidase</keyword>
<dbReference type="InterPro" id="IPR039910">
    <property type="entry name" value="D15-like"/>
</dbReference>
<dbReference type="HAMAP" id="MF_01430">
    <property type="entry name" value="OM_assembly_BamA"/>
    <property type="match status" value="1"/>
</dbReference>
<keyword evidence="3 8" id="KW-0812">Transmembrane</keyword>
<feature type="domain" description="POTRA" evidence="10">
    <location>
        <begin position="360"/>
        <end position="433"/>
    </location>
</feature>
<evidence type="ECO:0000256" key="4">
    <source>
        <dbReference type="ARBA" id="ARBA00022729"/>
    </source>
</evidence>
<evidence type="ECO:0000256" key="7">
    <source>
        <dbReference type="ARBA" id="ARBA00023237"/>
    </source>
</evidence>
<feature type="domain" description="POTRA" evidence="10">
    <location>
        <begin position="187"/>
        <end position="275"/>
    </location>
</feature>
<dbReference type="NCBIfam" id="TIGR03303">
    <property type="entry name" value="OM_YaeT"/>
    <property type="match status" value="1"/>
</dbReference>
<comment type="caution">
    <text evidence="11">The sequence shown here is derived from an EMBL/GenBank/DDBJ whole genome shotgun (WGS) entry which is preliminary data.</text>
</comment>
<sequence length="768" mass="87834" precursor="true">MTNSKFSAFIALFAFTYLATIIAEPLAAQENRAPAEEDFSIQFIEVEGSQRVEADTVRSYMILKPGMTADPLLLDQSLKSMFASGLFADVTIRRERGGLIVTVVENPIVNRVIFEGNDKLDDDDLYEESSLRPRQVYTRSKIQNDVEKFVELYRRSGRFSAKVEPKVIQLPQNRVDVVFEIEEGETTRVRSINFIGNKRFDDDRLREEISTQESRWWRFLSSNDKYDPDRIAYDSDLLRRFYLSKGYADFRVISSFAELTRDGKKFFVTFNVEEGEKYEFGDSVIDTNLKDVNIQELEQLIRHETGRVYNSKKVDDTVDDLTEALGTKGYAFADVRPRVRRNRKDLIVNITYRIQEGPRVYVERINVNNNVRTQDRVIRREMYLREGDAFNRALLNKSERNIKALNFFGEVEITETPGDDEDSVVLDIDVEEQSTGELAFGIGYSSVEDLSTQFSIVERNLLGRGQLLSLSTSISSQRTFLNLRFAEPYFLNRDLFGSVDVFRTTTDYDTEAALETSETGLGGSIGFPVAEDARLNIFVRLSENELINDAYTPQFGAYLRPFTELKAQLGYTYTIDKRDDVIDPTEGWDFIFSQNIATPLGDVTYIRSTIVADYYKPFFEEWVFHAKLSGGIIGDYEKEGISYNDNFFVGGSIIRGFKRSGVGPRDLQTDYVLGAKQYLVGTLEAKVPLGIPKDFGIKTYIFTDFGVIGKTDVEATNVQDDTAFRASYGLTFNWKSPFGPVRFDLARPLAEEEYDRAQFFRFTAGTRF</sequence>
<dbReference type="PANTHER" id="PTHR12815:SF23">
    <property type="entry name" value="OUTER MEMBRANE PROTEIN ASSEMBLY FACTOR BAMA"/>
    <property type="match status" value="1"/>
</dbReference>
<dbReference type="Proteomes" id="UP000016762">
    <property type="component" value="Unassembled WGS sequence"/>
</dbReference>
<feature type="domain" description="POTRA" evidence="10">
    <location>
        <begin position="107"/>
        <end position="184"/>
    </location>
</feature>
<keyword evidence="11" id="KW-0378">Hydrolase</keyword>
<dbReference type="OrthoDB" id="9803054at2"/>
<dbReference type="InterPro" id="IPR023707">
    <property type="entry name" value="OM_assembly_BamA"/>
</dbReference>
<comment type="subunit">
    <text evidence="8">Part of the Bam complex.</text>
</comment>
<dbReference type="InterPro" id="IPR034746">
    <property type="entry name" value="POTRA"/>
</dbReference>
<dbReference type="Gene3D" id="2.40.160.50">
    <property type="entry name" value="membrane protein fhac: a member of the omp85/tpsb transporter family"/>
    <property type="match status" value="1"/>
</dbReference>
<evidence type="ECO:0000256" key="3">
    <source>
        <dbReference type="ARBA" id="ARBA00022692"/>
    </source>
</evidence>
<evidence type="ECO:0000313" key="12">
    <source>
        <dbReference type="Proteomes" id="UP000016762"/>
    </source>
</evidence>